<dbReference type="EC" id="1.1.1.193" evidence="12"/>
<dbReference type="GO" id="GO:0008835">
    <property type="term" value="F:diaminohydroxyphosphoribosylaminopyrimidine deaminase activity"/>
    <property type="evidence" value="ECO:0007669"/>
    <property type="project" value="UniProtKB-EC"/>
</dbReference>
<dbReference type="InterPro" id="IPR002125">
    <property type="entry name" value="CMP_dCMP_dom"/>
</dbReference>
<feature type="binding site" evidence="14">
    <location>
        <position position="226"/>
    </location>
    <ligand>
        <name>substrate</name>
    </ligand>
</feature>
<evidence type="ECO:0000256" key="14">
    <source>
        <dbReference type="PIRSR" id="PIRSR006769-2"/>
    </source>
</evidence>
<feature type="binding site" evidence="14">
    <location>
        <position position="318"/>
    </location>
    <ligand>
        <name>substrate</name>
    </ligand>
</feature>
<feature type="binding site" evidence="15">
    <location>
        <position position="72"/>
    </location>
    <ligand>
        <name>Zn(2+)</name>
        <dbReference type="ChEBI" id="CHEBI:29105"/>
        <note>catalytic</note>
    </ligand>
</feature>
<feature type="binding site" evidence="14">
    <location>
        <position position="218"/>
    </location>
    <ligand>
        <name>NADP(+)</name>
        <dbReference type="ChEBI" id="CHEBI:58349"/>
    </ligand>
</feature>
<feature type="domain" description="CMP/dCMP-type deaminase" evidence="16">
    <location>
        <begin position="23"/>
        <end position="133"/>
    </location>
</feature>
<evidence type="ECO:0000256" key="8">
    <source>
        <dbReference type="ARBA" id="ARBA00022833"/>
    </source>
</evidence>
<keyword evidence="9 12" id="KW-0521">NADP</keyword>
<dbReference type="GO" id="GO:0050661">
    <property type="term" value="F:NADP binding"/>
    <property type="evidence" value="ECO:0007669"/>
    <property type="project" value="InterPro"/>
</dbReference>
<dbReference type="Gene3D" id="3.40.430.10">
    <property type="entry name" value="Dihydrofolate Reductase, subunit A"/>
    <property type="match status" value="1"/>
</dbReference>
<dbReference type="Pfam" id="PF00383">
    <property type="entry name" value="dCMP_cyt_deam_1"/>
    <property type="match status" value="1"/>
</dbReference>
<dbReference type="Proteomes" id="UP000198992">
    <property type="component" value="Unassembled WGS sequence"/>
</dbReference>
<dbReference type="SUPFAM" id="SSF53927">
    <property type="entry name" value="Cytidine deaminase-like"/>
    <property type="match status" value="1"/>
</dbReference>
<dbReference type="PROSITE" id="PS00903">
    <property type="entry name" value="CYT_DCMP_DEAMINASES_1"/>
    <property type="match status" value="1"/>
</dbReference>
<evidence type="ECO:0000256" key="11">
    <source>
        <dbReference type="ARBA" id="ARBA00023268"/>
    </source>
</evidence>
<dbReference type="AlphaFoldDB" id="A0A1H4QE20"/>
<sequence length="386" mass="40581">MIFRILEEQLGQKAKEAKETAKAADLRFMQLALALGRRGLGRTWPNPAVGAVIVKDGVIVGRGWTQPGGRPHAEVEALRRAGEAARGAALYVTLEPCSHFGRSPPCADAVVAAGLARVVSAIEDPNPEVGGKGHAKLRASGIAVDVGLCAAEAARDHAGHFRRITDKRPHVILKLAVSADDKIAARGHKQVAITGEAAQRRVHLLRAQSDAILVGIGTVRADDPLLTCRLPGMAARSPVRVVLDRALRISGDSRLVYSARETPLWVMTSDLAAAPAAMKLGAAGAEVIRVASGAQPGLDLPAVLHALAEKGVTRLMVEGGARVANSFVAAGLVDEIWLLRGPEPIGVDGVPALDAMPLAAIMQSPAFRLRASETLDNDSLMIYERA</sequence>
<evidence type="ECO:0000259" key="16">
    <source>
        <dbReference type="PROSITE" id="PS51747"/>
    </source>
</evidence>
<dbReference type="InterPro" id="IPR024072">
    <property type="entry name" value="DHFR-like_dom_sf"/>
</dbReference>
<feature type="binding site" evidence="15">
    <location>
        <position position="97"/>
    </location>
    <ligand>
        <name>Zn(2+)</name>
        <dbReference type="ChEBI" id="CHEBI:29105"/>
        <note>catalytic</note>
    </ligand>
</feature>
<protein>
    <recommendedName>
        <fullName evidence="12">Riboflavin biosynthesis protein RibD</fullName>
    </recommendedName>
    <domain>
        <recommendedName>
            <fullName evidence="12">Diaminohydroxyphosphoribosylaminopyrimidine deaminase</fullName>
            <shortName evidence="12">DRAP deaminase</shortName>
            <ecNumber evidence="12">3.5.4.26</ecNumber>
        </recommendedName>
        <alternativeName>
            <fullName evidence="12">Riboflavin-specific deaminase</fullName>
        </alternativeName>
    </domain>
    <domain>
        <recommendedName>
            <fullName evidence="12">5-amino-6-(5-phosphoribosylamino)uracil reductase</fullName>
            <ecNumber evidence="12">1.1.1.193</ecNumber>
        </recommendedName>
        <alternativeName>
            <fullName evidence="12">HTP reductase</fullName>
        </alternativeName>
    </domain>
</protein>
<dbReference type="CDD" id="cd01284">
    <property type="entry name" value="Riboflavin_deaminase-reductase"/>
    <property type="match status" value="1"/>
</dbReference>
<evidence type="ECO:0000256" key="13">
    <source>
        <dbReference type="PIRSR" id="PIRSR006769-1"/>
    </source>
</evidence>
<evidence type="ECO:0000313" key="17">
    <source>
        <dbReference type="EMBL" id="SEC17859.1"/>
    </source>
</evidence>
<dbReference type="InterPro" id="IPR016193">
    <property type="entry name" value="Cytidine_deaminase-like"/>
</dbReference>
<dbReference type="InterPro" id="IPR004794">
    <property type="entry name" value="Eubact_RibD"/>
</dbReference>
<proteinExistence type="inferred from homology"/>
<comment type="pathway">
    <text evidence="2 12">Cofactor biosynthesis; riboflavin biosynthesis; 5-amino-6-(D-ribitylamino)uracil from GTP: step 2/4.</text>
</comment>
<gene>
    <name evidence="17" type="ORF">SAMN05444164_1219</name>
</gene>
<comment type="similarity">
    <text evidence="4 12">In the N-terminal section; belongs to the cytidine and deoxycytidylate deaminase family.</text>
</comment>
<dbReference type="GO" id="GO:0008270">
    <property type="term" value="F:zinc ion binding"/>
    <property type="evidence" value="ECO:0007669"/>
    <property type="project" value="InterPro"/>
</dbReference>
<dbReference type="UniPathway" id="UPA00275">
    <property type="reaction ID" value="UER00401"/>
</dbReference>
<keyword evidence="10 12" id="KW-0560">Oxidoreductase</keyword>
<organism evidence="17 18">
    <name type="scientific">Bradyrhizobium erythrophlei</name>
    <dbReference type="NCBI Taxonomy" id="1437360"/>
    <lineage>
        <taxon>Bacteria</taxon>
        <taxon>Pseudomonadati</taxon>
        <taxon>Pseudomonadota</taxon>
        <taxon>Alphaproteobacteria</taxon>
        <taxon>Hyphomicrobiales</taxon>
        <taxon>Nitrobacteraceae</taxon>
        <taxon>Bradyrhizobium</taxon>
    </lineage>
</organism>
<evidence type="ECO:0000256" key="15">
    <source>
        <dbReference type="PIRSR" id="PIRSR006769-3"/>
    </source>
</evidence>
<feature type="binding site" evidence="14">
    <location>
        <position position="176"/>
    </location>
    <ligand>
        <name>NADP(+)</name>
        <dbReference type="ChEBI" id="CHEBI:58349"/>
    </ligand>
</feature>
<dbReference type="InterPro" id="IPR016192">
    <property type="entry name" value="APOBEC/CMP_deaminase_Zn-bd"/>
</dbReference>
<feature type="binding site" evidence="15">
    <location>
        <position position="106"/>
    </location>
    <ligand>
        <name>Zn(2+)</name>
        <dbReference type="ChEBI" id="CHEBI:29105"/>
        <note>catalytic</note>
    </ligand>
</feature>
<keyword evidence="12" id="KW-0378">Hydrolase</keyword>
<keyword evidence="11" id="KW-0511">Multifunctional enzyme</keyword>
<comment type="function">
    <text evidence="1 12">Converts 2,5-diamino-6-(ribosylamino)-4(3h)-pyrimidinone 5'-phosphate into 5-amino-6-(ribosylamino)-2,4(1h,3h)-pyrimidinedione 5'-phosphate.</text>
</comment>
<dbReference type="GO" id="GO:0008703">
    <property type="term" value="F:5-amino-6-(5-phosphoribosylamino)uracil reductase activity"/>
    <property type="evidence" value="ECO:0007669"/>
    <property type="project" value="UniProtKB-EC"/>
</dbReference>
<dbReference type="RefSeq" id="WP_092114729.1">
    <property type="nucleotide sequence ID" value="NZ_FNTH01000001.1"/>
</dbReference>
<evidence type="ECO:0000256" key="5">
    <source>
        <dbReference type="ARBA" id="ARBA00007417"/>
    </source>
</evidence>
<dbReference type="PANTHER" id="PTHR38011:SF7">
    <property type="entry name" value="2,5-DIAMINO-6-RIBOSYLAMINO-4(3H)-PYRIMIDINONE 5'-PHOSPHATE REDUCTASE"/>
    <property type="match status" value="1"/>
</dbReference>
<feature type="binding site" evidence="14">
    <location>
        <position position="206"/>
    </location>
    <ligand>
        <name>substrate</name>
    </ligand>
</feature>
<dbReference type="OrthoDB" id="9800865at2"/>
<evidence type="ECO:0000256" key="6">
    <source>
        <dbReference type="ARBA" id="ARBA00022619"/>
    </source>
</evidence>
<dbReference type="PANTHER" id="PTHR38011">
    <property type="entry name" value="DIHYDROFOLATE REDUCTASE FAMILY PROTEIN (AFU_ORTHOLOGUE AFUA_8G06820)"/>
    <property type="match status" value="1"/>
</dbReference>
<dbReference type="PIRSF" id="PIRSF006769">
    <property type="entry name" value="RibD"/>
    <property type="match status" value="1"/>
</dbReference>
<dbReference type="EC" id="3.5.4.26" evidence="12"/>
<feature type="binding site" evidence="14">
    <location>
        <begin position="320"/>
        <end position="326"/>
    </location>
    <ligand>
        <name>NADP(+)</name>
        <dbReference type="ChEBI" id="CHEBI:58349"/>
    </ligand>
</feature>
<dbReference type="Pfam" id="PF01872">
    <property type="entry name" value="RibD_C"/>
    <property type="match status" value="1"/>
</dbReference>
<reference evidence="17 18" key="1">
    <citation type="submission" date="2016-10" db="EMBL/GenBank/DDBJ databases">
        <authorList>
            <person name="de Groot N.N."/>
        </authorList>
    </citation>
    <scope>NUCLEOTIDE SEQUENCE [LARGE SCALE GENOMIC DNA]</scope>
    <source>
        <strain evidence="17 18">MT12</strain>
    </source>
</reference>
<dbReference type="InterPro" id="IPR011549">
    <property type="entry name" value="RibD_C"/>
</dbReference>
<evidence type="ECO:0000256" key="10">
    <source>
        <dbReference type="ARBA" id="ARBA00023002"/>
    </source>
</evidence>
<accession>A0A1H4QE20</accession>
<evidence type="ECO:0000256" key="3">
    <source>
        <dbReference type="ARBA" id="ARBA00004910"/>
    </source>
</evidence>
<dbReference type="EMBL" id="FNTH01000001">
    <property type="protein sequence ID" value="SEC17859.1"/>
    <property type="molecule type" value="Genomic_DNA"/>
</dbReference>
<dbReference type="Gene3D" id="3.40.140.10">
    <property type="entry name" value="Cytidine Deaminase, domain 2"/>
    <property type="match status" value="1"/>
</dbReference>
<keyword evidence="6 12" id="KW-0686">Riboflavin biosynthesis</keyword>
<evidence type="ECO:0000256" key="9">
    <source>
        <dbReference type="ARBA" id="ARBA00022857"/>
    </source>
</evidence>
<evidence type="ECO:0000256" key="2">
    <source>
        <dbReference type="ARBA" id="ARBA00004882"/>
    </source>
</evidence>
<dbReference type="GO" id="GO:0009231">
    <property type="term" value="P:riboflavin biosynthetic process"/>
    <property type="evidence" value="ECO:0007669"/>
    <property type="project" value="UniProtKB-UniPathway"/>
</dbReference>
<keyword evidence="8 12" id="KW-0862">Zinc</keyword>
<feature type="binding site" evidence="14">
    <location>
        <position position="229"/>
    </location>
    <ligand>
        <name>substrate</name>
    </ligand>
</feature>
<dbReference type="NCBIfam" id="TIGR00326">
    <property type="entry name" value="eubact_ribD"/>
    <property type="match status" value="1"/>
</dbReference>
<comment type="catalytic activity">
    <reaction evidence="12">
        <text>2,5-diamino-6-hydroxy-4-(5-phosphoribosylamino)-pyrimidine + H2O + H(+) = 5-amino-6-(5-phospho-D-ribosylamino)uracil + NH4(+)</text>
        <dbReference type="Rhea" id="RHEA:21868"/>
        <dbReference type="ChEBI" id="CHEBI:15377"/>
        <dbReference type="ChEBI" id="CHEBI:15378"/>
        <dbReference type="ChEBI" id="CHEBI:28938"/>
        <dbReference type="ChEBI" id="CHEBI:58453"/>
        <dbReference type="ChEBI" id="CHEBI:58614"/>
        <dbReference type="EC" id="3.5.4.26"/>
    </reaction>
</comment>
<evidence type="ECO:0000256" key="7">
    <source>
        <dbReference type="ARBA" id="ARBA00022723"/>
    </source>
</evidence>
<dbReference type="PROSITE" id="PS51747">
    <property type="entry name" value="CYT_DCMP_DEAMINASES_2"/>
    <property type="match status" value="1"/>
</dbReference>
<feature type="active site" description="Proton donor" evidence="13">
    <location>
        <position position="74"/>
    </location>
</feature>
<comment type="catalytic activity">
    <reaction evidence="12">
        <text>5-amino-6-(5-phospho-D-ribitylamino)uracil + NADP(+) = 5-amino-6-(5-phospho-D-ribosylamino)uracil + NADPH + H(+)</text>
        <dbReference type="Rhea" id="RHEA:17845"/>
        <dbReference type="ChEBI" id="CHEBI:15378"/>
        <dbReference type="ChEBI" id="CHEBI:57783"/>
        <dbReference type="ChEBI" id="CHEBI:58349"/>
        <dbReference type="ChEBI" id="CHEBI:58421"/>
        <dbReference type="ChEBI" id="CHEBI:58453"/>
        <dbReference type="EC" id="1.1.1.193"/>
    </reaction>
</comment>
<keyword evidence="7 12" id="KW-0479">Metal-binding</keyword>
<comment type="cofactor">
    <cofactor evidence="12 15">
        <name>Zn(2+)</name>
        <dbReference type="ChEBI" id="CHEBI:29105"/>
    </cofactor>
    <text evidence="12 15">Binds 1 zinc ion.</text>
</comment>
<evidence type="ECO:0000313" key="18">
    <source>
        <dbReference type="Proteomes" id="UP000198992"/>
    </source>
</evidence>
<dbReference type="InterPro" id="IPR002734">
    <property type="entry name" value="RibDG_C"/>
</dbReference>
<evidence type="ECO:0000256" key="4">
    <source>
        <dbReference type="ARBA" id="ARBA00005259"/>
    </source>
</evidence>
<evidence type="ECO:0000256" key="12">
    <source>
        <dbReference type="PIRNR" id="PIRNR006769"/>
    </source>
</evidence>
<evidence type="ECO:0000256" key="1">
    <source>
        <dbReference type="ARBA" id="ARBA00002151"/>
    </source>
</evidence>
<feature type="binding site" evidence="14">
    <location>
        <position position="222"/>
    </location>
    <ligand>
        <name>NADP(+)</name>
        <dbReference type="ChEBI" id="CHEBI:58349"/>
    </ligand>
</feature>
<dbReference type="InterPro" id="IPR050765">
    <property type="entry name" value="Riboflavin_Biosynth_HTPR"/>
</dbReference>
<comment type="similarity">
    <text evidence="5 12">In the C-terminal section; belongs to the HTP reductase family.</text>
</comment>
<comment type="pathway">
    <text evidence="3 12">Cofactor biosynthesis; riboflavin biosynthesis; 5-amino-6-(D-ribitylamino)uracil from GTP: step 3/4.</text>
</comment>
<dbReference type="NCBIfam" id="TIGR00227">
    <property type="entry name" value="ribD_Cterm"/>
    <property type="match status" value="1"/>
</dbReference>
<name>A0A1H4QE20_9BRAD</name>
<dbReference type="SUPFAM" id="SSF53597">
    <property type="entry name" value="Dihydrofolate reductase-like"/>
    <property type="match status" value="1"/>
</dbReference>